<feature type="domain" description="UreE urease accessory N-terminal" evidence="6">
    <location>
        <begin position="1"/>
        <end position="66"/>
    </location>
</feature>
<evidence type="ECO:0000256" key="3">
    <source>
        <dbReference type="ARBA" id="ARBA00022596"/>
    </source>
</evidence>
<dbReference type="Gene3D" id="3.30.70.790">
    <property type="entry name" value="UreE, C-terminal domain"/>
    <property type="match status" value="1"/>
</dbReference>
<dbReference type="Gene3D" id="2.60.260.20">
    <property type="entry name" value="Urease metallochaperone UreE, N-terminal domain"/>
    <property type="match status" value="1"/>
</dbReference>
<evidence type="ECO:0000256" key="1">
    <source>
        <dbReference type="ARBA" id="ARBA00004496"/>
    </source>
</evidence>
<dbReference type="RefSeq" id="WP_168052587.1">
    <property type="nucleotide sequence ID" value="NZ_JAAOZT010000002.1"/>
</dbReference>
<dbReference type="GO" id="GO:0065003">
    <property type="term" value="P:protein-containing complex assembly"/>
    <property type="evidence" value="ECO:0007669"/>
    <property type="project" value="InterPro"/>
</dbReference>
<comment type="similarity">
    <text evidence="5">Belongs to the UreE family.</text>
</comment>
<dbReference type="Pfam" id="PF02814">
    <property type="entry name" value="UreE_N"/>
    <property type="match status" value="1"/>
</dbReference>
<dbReference type="NCBIfam" id="NF009751">
    <property type="entry name" value="PRK13261.1-1"/>
    <property type="match status" value="1"/>
</dbReference>
<dbReference type="EMBL" id="JACHHQ010000001">
    <property type="protein sequence ID" value="MBB5198536.1"/>
    <property type="molecule type" value="Genomic_DNA"/>
</dbReference>
<dbReference type="CDD" id="cd00571">
    <property type="entry name" value="UreE"/>
    <property type="match status" value="1"/>
</dbReference>
<keyword evidence="8" id="KW-1185">Reference proteome</keyword>
<dbReference type="HAMAP" id="MF_00822">
    <property type="entry name" value="UreE"/>
    <property type="match status" value="1"/>
</dbReference>
<dbReference type="Pfam" id="PF05194">
    <property type="entry name" value="UreE_C"/>
    <property type="match status" value="1"/>
</dbReference>
<dbReference type="Proteomes" id="UP000571084">
    <property type="component" value="Unassembled WGS sequence"/>
</dbReference>
<accession>A0A840RNG5</accession>
<comment type="subcellular location">
    <subcellularLocation>
        <location evidence="1 5">Cytoplasm</location>
    </subcellularLocation>
</comment>
<comment type="caution">
    <text evidence="7">The sequence shown here is derived from an EMBL/GenBank/DDBJ whole genome shotgun (WGS) entry which is preliminary data.</text>
</comment>
<dbReference type="InterPro" id="IPR012406">
    <property type="entry name" value="UreE"/>
</dbReference>
<evidence type="ECO:0000259" key="6">
    <source>
        <dbReference type="SMART" id="SM00988"/>
    </source>
</evidence>
<evidence type="ECO:0000256" key="2">
    <source>
        <dbReference type="ARBA" id="ARBA00022490"/>
    </source>
</evidence>
<dbReference type="SUPFAM" id="SSF69287">
    <property type="entry name" value="Urease metallochaperone UreE, N-terminal domain"/>
    <property type="match status" value="1"/>
</dbReference>
<reference evidence="7 8" key="1">
    <citation type="submission" date="2020-08" db="EMBL/GenBank/DDBJ databases">
        <title>Genomic Encyclopedia of Type Strains, Phase IV (KMG-IV): sequencing the most valuable type-strain genomes for metagenomic binning, comparative biology and taxonomic classification.</title>
        <authorList>
            <person name="Goeker M."/>
        </authorList>
    </citation>
    <scope>NUCLEOTIDE SEQUENCE [LARGE SCALE GENOMIC DNA]</scope>
    <source>
        <strain evidence="7 8">DSM 23240</strain>
    </source>
</reference>
<gene>
    <name evidence="5" type="primary">ureE</name>
    <name evidence="7" type="ORF">HNR39_000346</name>
</gene>
<keyword evidence="2 5" id="KW-0963">Cytoplasm</keyword>
<protein>
    <recommendedName>
        <fullName evidence="5">Urease accessory protein UreE</fullName>
    </recommendedName>
</protein>
<dbReference type="InterPro" id="IPR036118">
    <property type="entry name" value="UreE_N_sf"/>
</dbReference>
<dbReference type="GO" id="GO:0005737">
    <property type="term" value="C:cytoplasm"/>
    <property type="evidence" value="ECO:0007669"/>
    <property type="project" value="UniProtKB-SubCell"/>
</dbReference>
<dbReference type="GO" id="GO:0006457">
    <property type="term" value="P:protein folding"/>
    <property type="evidence" value="ECO:0007669"/>
    <property type="project" value="InterPro"/>
</dbReference>
<evidence type="ECO:0000313" key="8">
    <source>
        <dbReference type="Proteomes" id="UP000571084"/>
    </source>
</evidence>
<dbReference type="SUPFAM" id="SSF69737">
    <property type="entry name" value="Urease metallochaperone UreE, C-terminal domain"/>
    <property type="match status" value="1"/>
</dbReference>
<name>A0A840RNG5_9BURK</name>
<dbReference type="InterPro" id="IPR007864">
    <property type="entry name" value="UreE_C_dom"/>
</dbReference>
<evidence type="ECO:0000256" key="5">
    <source>
        <dbReference type="HAMAP-Rule" id="MF_00822"/>
    </source>
</evidence>
<keyword evidence="4 5" id="KW-0143">Chaperone</keyword>
<evidence type="ECO:0000256" key="4">
    <source>
        <dbReference type="ARBA" id="ARBA00023186"/>
    </source>
</evidence>
<sequence length="173" mass="18794">MLILNTKIDHAAQIDGELVLPFDLREKSRLRATLTNGQEVGVFTVRGTVLRHGDLMAGVDDDGSAAVIKIIAADEATYRVECTSPFALLRCAFHLGNRHTQAQVGDGFLRIRKDVVLREMLEGLGATVTEQLAAFEPESGAYGGGHHHNDGLLAPVPLRQKIHRPGDKPEPTN</sequence>
<dbReference type="GO" id="GO:0016151">
    <property type="term" value="F:nickel cation binding"/>
    <property type="evidence" value="ECO:0007669"/>
    <property type="project" value="UniProtKB-UniRule"/>
</dbReference>
<dbReference type="InterPro" id="IPR004029">
    <property type="entry name" value="UreE_N"/>
</dbReference>
<dbReference type="GO" id="GO:0051082">
    <property type="term" value="F:unfolded protein binding"/>
    <property type="evidence" value="ECO:0007669"/>
    <property type="project" value="UniProtKB-UniRule"/>
</dbReference>
<organism evidence="7 8">
    <name type="scientific">Glaciimonas immobilis</name>
    <dbReference type="NCBI Taxonomy" id="728004"/>
    <lineage>
        <taxon>Bacteria</taxon>
        <taxon>Pseudomonadati</taxon>
        <taxon>Pseudomonadota</taxon>
        <taxon>Betaproteobacteria</taxon>
        <taxon>Burkholderiales</taxon>
        <taxon>Oxalobacteraceae</taxon>
        <taxon>Glaciimonas</taxon>
    </lineage>
</organism>
<keyword evidence="3 5" id="KW-0533">Nickel</keyword>
<dbReference type="GO" id="GO:0019627">
    <property type="term" value="P:urea metabolic process"/>
    <property type="evidence" value="ECO:0007669"/>
    <property type="project" value="InterPro"/>
</dbReference>
<dbReference type="SMART" id="SM00988">
    <property type="entry name" value="UreE_N"/>
    <property type="match status" value="1"/>
</dbReference>
<evidence type="ECO:0000313" key="7">
    <source>
        <dbReference type="EMBL" id="MBB5198536.1"/>
    </source>
</evidence>
<proteinExistence type="inferred from homology"/>
<comment type="function">
    <text evidence="5">Involved in urease metallocenter assembly. Binds nickel. Probably functions as a nickel donor during metallocenter assembly.</text>
</comment>
<dbReference type="AlphaFoldDB" id="A0A840RNG5"/>